<evidence type="ECO:0000313" key="4">
    <source>
        <dbReference type="Proteomes" id="UP000237423"/>
    </source>
</evidence>
<proteinExistence type="predicted"/>
<dbReference type="Pfam" id="PF00350">
    <property type="entry name" value="Dynamin_N"/>
    <property type="match status" value="1"/>
</dbReference>
<dbReference type="AlphaFoldDB" id="A0A2S5CIU7"/>
<dbReference type="Proteomes" id="UP000237423">
    <property type="component" value="Unassembled WGS sequence"/>
</dbReference>
<dbReference type="PANTHER" id="PTHR43681">
    <property type="entry name" value="TRANSMEMBRANE GTPASE FZO"/>
    <property type="match status" value="1"/>
</dbReference>
<protein>
    <submittedName>
        <fullName evidence="3">Bacterial dynamin-like protein</fullName>
        <ecNumber evidence="3">3.6.5.5</ecNumber>
    </submittedName>
</protein>
<dbReference type="Gene3D" id="3.40.50.300">
    <property type="entry name" value="P-loop containing nucleotide triphosphate hydrolases"/>
    <property type="match status" value="1"/>
</dbReference>
<evidence type="ECO:0000256" key="1">
    <source>
        <dbReference type="SAM" id="Coils"/>
    </source>
</evidence>
<dbReference type="InterPro" id="IPR027417">
    <property type="entry name" value="P-loop_NTPase"/>
</dbReference>
<name>A0A2S5CIU7_9GAMM</name>
<dbReference type="InterPro" id="IPR045063">
    <property type="entry name" value="Dynamin_N"/>
</dbReference>
<dbReference type="EMBL" id="PGFZ01000009">
    <property type="protein sequence ID" value="POZ50738.1"/>
    <property type="molecule type" value="Genomic_DNA"/>
</dbReference>
<dbReference type="EC" id="3.6.5.5" evidence="3"/>
<dbReference type="InterPro" id="IPR051943">
    <property type="entry name" value="TRAFAC_Dynamin-like_GTPase"/>
</dbReference>
<feature type="coiled-coil region" evidence="1">
    <location>
        <begin position="407"/>
        <end position="456"/>
    </location>
</feature>
<accession>A0A2S5CIU7</accession>
<feature type="domain" description="Dynamin N-terminal" evidence="2">
    <location>
        <begin position="35"/>
        <end position="157"/>
    </location>
</feature>
<evidence type="ECO:0000259" key="2">
    <source>
        <dbReference type="Pfam" id="PF00350"/>
    </source>
</evidence>
<keyword evidence="3" id="KW-0378">Hydrolase</keyword>
<dbReference type="SUPFAM" id="SSF52540">
    <property type="entry name" value="P-loop containing nucleoside triphosphate hydrolases"/>
    <property type="match status" value="1"/>
</dbReference>
<dbReference type="PANTHER" id="PTHR43681:SF1">
    <property type="entry name" value="SARCALUMENIN"/>
    <property type="match status" value="1"/>
</dbReference>
<comment type="caution">
    <text evidence="3">The sequence shown here is derived from an EMBL/GenBank/DDBJ whole genome shotgun (WGS) entry which is preliminary data.</text>
</comment>
<dbReference type="RefSeq" id="WP_103975270.1">
    <property type="nucleotide sequence ID" value="NZ_PGFZ01000009.1"/>
</dbReference>
<reference evidence="3 4" key="1">
    <citation type="submission" date="2017-11" db="EMBL/GenBank/DDBJ databases">
        <title>Draft Genome Sequence of Methylobacter psychrotolerans Sph1T, an Obligate Methanotroph from Low-Temperature Environments.</title>
        <authorList>
            <person name="Oshkin I.Y."/>
            <person name="Miroshnikov K."/>
            <person name="Belova S.E."/>
            <person name="Korzhenkov A."/>
            <person name="Toshchakov S.V."/>
            <person name="Dedysh S.N."/>
        </authorList>
    </citation>
    <scope>NUCLEOTIDE SEQUENCE [LARGE SCALE GENOMIC DNA]</scope>
    <source>
        <strain evidence="3 4">Sph1</strain>
    </source>
</reference>
<organism evidence="3 4">
    <name type="scientific">Methylovulum psychrotolerans</name>
    <dbReference type="NCBI Taxonomy" id="1704499"/>
    <lineage>
        <taxon>Bacteria</taxon>
        <taxon>Pseudomonadati</taxon>
        <taxon>Pseudomonadota</taxon>
        <taxon>Gammaproteobacteria</taxon>
        <taxon>Methylococcales</taxon>
        <taxon>Methylococcaceae</taxon>
        <taxon>Methylovulum</taxon>
    </lineage>
</organism>
<gene>
    <name evidence="3" type="ORF">AADEFJLK_03635</name>
</gene>
<dbReference type="GO" id="GO:0016787">
    <property type="term" value="F:hydrolase activity"/>
    <property type="evidence" value="ECO:0007669"/>
    <property type="project" value="UniProtKB-KW"/>
</dbReference>
<sequence length="730" mass="81830">MKTLQVLLEQLPTYLHPKVQAIADNTLHAQTPLQVCLVGEFSTGKSSLINTLLGEALLPTAREETTALPTFINYAPALQFELINTDGTNTAISQTQFAQYTVAAPDNALCSLLRYPAEWLTGLTLIDLPGLGSQSQRHSDYTHAQISAADTIIYLLSPRGASQGDLSLLRLIKQYGKHLMIAVAQWDSIEQSVQDGEQAPDLIEWQAKIAQETGVDLELIGVSKYGHQRDTVIHFLQDTKQRVESIREERFYAELEPLLKNSLGALESEQTACATSGAEETQALHTELLNQRQTLLAIKSDLYERSNQDQNQLEQHAEQITAQHRSQLTTVLNDLSPAVQMDDWQVFTESAYQHLKSQVLAAADDLKALSGNYGQLNLPDVDIQQFNLRLPPPAVIEFDNFLDTSRLSVLQAELEQKQQSADSELAKINGLPVVNVENTLQQISELRAERNAIAQQELPRISQTIGGSEDAAQMGKNIGHALDVAFIVFEGPAVIIKALSMLGKTAKTVKVLHTMNKVSQVVSDPGLGFLEKLSFSYWGEQLGRRFDQPTQNLDIIDPQAVAEQHELLRENEKQITAQRAELRRLEDLQQQRDYSSWALEQNQKEQQRLKANIQALQEKAEEAQREAEADAIRQQQALLSNYRQQIIKQSLVNFDQQTRPMVDLLRTTCKRYWQEQVQDTLAQRLQTIDTLNQQLQQAPEQKKATLAALQQQAEQVQAVLNSLKETTYVA</sequence>
<feature type="coiled-coil region" evidence="1">
    <location>
        <begin position="565"/>
        <end position="637"/>
    </location>
</feature>
<keyword evidence="1" id="KW-0175">Coiled coil</keyword>
<evidence type="ECO:0000313" key="3">
    <source>
        <dbReference type="EMBL" id="POZ50738.1"/>
    </source>
</evidence>